<dbReference type="InterPro" id="IPR003646">
    <property type="entry name" value="SH3-like_bac-type"/>
</dbReference>
<evidence type="ECO:0000313" key="5">
    <source>
        <dbReference type="Proteomes" id="UP000231267"/>
    </source>
</evidence>
<proteinExistence type="predicted"/>
<feature type="chain" id="PRO_5014437907" description="SH3b domain-containing protein" evidence="2">
    <location>
        <begin position="24"/>
        <end position="192"/>
    </location>
</feature>
<evidence type="ECO:0000256" key="1">
    <source>
        <dbReference type="SAM" id="MobiDB-lite"/>
    </source>
</evidence>
<dbReference type="SMART" id="SM00287">
    <property type="entry name" value="SH3b"/>
    <property type="match status" value="2"/>
</dbReference>
<dbReference type="Pfam" id="PF08239">
    <property type="entry name" value="SH3_3"/>
    <property type="match status" value="2"/>
</dbReference>
<dbReference type="Proteomes" id="UP000231267">
    <property type="component" value="Unassembled WGS sequence"/>
</dbReference>
<dbReference type="PANTHER" id="PTHR34408:SF1">
    <property type="entry name" value="GLYCOSYL HYDROLASE FAMILY 19 DOMAIN-CONTAINING PROTEIN HI_1415"/>
    <property type="match status" value="1"/>
</dbReference>
<dbReference type="SUPFAM" id="SSF50044">
    <property type="entry name" value="SH3-domain"/>
    <property type="match status" value="1"/>
</dbReference>
<feature type="region of interest" description="Disordered" evidence="1">
    <location>
        <begin position="168"/>
        <end position="192"/>
    </location>
</feature>
<dbReference type="AlphaFoldDB" id="A0A2J0LIZ3"/>
<evidence type="ECO:0000256" key="2">
    <source>
        <dbReference type="SAM" id="SignalP"/>
    </source>
</evidence>
<dbReference type="Gene3D" id="2.30.30.40">
    <property type="entry name" value="SH3 Domains"/>
    <property type="match status" value="2"/>
</dbReference>
<dbReference type="EMBL" id="PFGP01000027">
    <property type="protein sequence ID" value="PIW66824.1"/>
    <property type="molecule type" value="Genomic_DNA"/>
</dbReference>
<evidence type="ECO:0000259" key="3">
    <source>
        <dbReference type="PROSITE" id="PS51781"/>
    </source>
</evidence>
<comment type="caution">
    <text evidence="4">The sequence shown here is derived from an EMBL/GenBank/DDBJ whole genome shotgun (WGS) entry which is preliminary data.</text>
</comment>
<dbReference type="InterPro" id="IPR036028">
    <property type="entry name" value="SH3-like_dom_sf"/>
</dbReference>
<keyword evidence="2" id="KW-0732">Signal</keyword>
<dbReference type="PANTHER" id="PTHR34408">
    <property type="entry name" value="FAMILY PROTEIN, PUTATIVE-RELATED"/>
    <property type="match status" value="1"/>
</dbReference>
<feature type="domain" description="SH3b" evidence="3">
    <location>
        <begin position="97"/>
        <end position="161"/>
    </location>
</feature>
<sequence>MKKHVAVLILGLLFLLSAASIFAEDDASVQEFPFTGKAKVDNVNIRAGADKNFDVLSKLNSDDILSVVGKSYDWYKVVLPESAHCYVAKNYIEKDESGKYTCKVSNLNIRSKPNAGASILGQANKGDIVAVVADDADGWYEILPPEGAYGWVYSSLLEKVIIEQKSQVEPEEESKPEIKKKAPKRKKGFLWW</sequence>
<evidence type="ECO:0000313" key="4">
    <source>
        <dbReference type="EMBL" id="PIW66824.1"/>
    </source>
</evidence>
<feature type="signal peptide" evidence="2">
    <location>
        <begin position="1"/>
        <end position="23"/>
    </location>
</feature>
<gene>
    <name evidence="4" type="ORF">COW11_01305</name>
</gene>
<feature type="compositionally biased region" description="Basic residues" evidence="1">
    <location>
        <begin position="181"/>
        <end position="192"/>
    </location>
</feature>
<protein>
    <recommendedName>
        <fullName evidence="3">SH3b domain-containing protein</fullName>
    </recommendedName>
</protein>
<name>A0A2J0LIZ3_9BACT</name>
<accession>A0A2J0LIZ3</accession>
<feature type="domain" description="SH3b" evidence="3">
    <location>
        <begin position="33"/>
        <end position="96"/>
    </location>
</feature>
<dbReference type="PROSITE" id="PS51781">
    <property type="entry name" value="SH3B"/>
    <property type="match status" value="2"/>
</dbReference>
<reference evidence="4 5" key="1">
    <citation type="submission" date="2017-09" db="EMBL/GenBank/DDBJ databases">
        <title>Depth-based differentiation of microbial function through sediment-hosted aquifers and enrichment of novel symbionts in the deep terrestrial subsurface.</title>
        <authorList>
            <person name="Probst A.J."/>
            <person name="Ladd B."/>
            <person name="Jarett J.K."/>
            <person name="Geller-Mcgrath D.E."/>
            <person name="Sieber C.M."/>
            <person name="Emerson J.B."/>
            <person name="Anantharaman K."/>
            <person name="Thomas B.C."/>
            <person name="Malmstrom R."/>
            <person name="Stieglmeier M."/>
            <person name="Klingl A."/>
            <person name="Woyke T."/>
            <person name="Ryan C.M."/>
            <person name="Banfield J.F."/>
        </authorList>
    </citation>
    <scope>NUCLEOTIDE SEQUENCE [LARGE SCALE GENOMIC DNA]</scope>
    <source>
        <strain evidence="4">CG12_big_fil_rev_8_21_14_0_65_43_15</strain>
    </source>
</reference>
<dbReference type="InterPro" id="IPR052354">
    <property type="entry name" value="Cell_Wall_Dynamics_Protein"/>
</dbReference>
<feature type="compositionally biased region" description="Basic and acidic residues" evidence="1">
    <location>
        <begin position="168"/>
        <end position="180"/>
    </location>
</feature>
<organism evidence="4 5">
    <name type="scientific">Candidatus Taenaricola geysiri</name>
    <dbReference type="NCBI Taxonomy" id="1974752"/>
    <lineage>
        <taxon>Bacteria</taxon>
        <taxon>Pseudomonadati</taxon>
        <taxon>Candidatus Omnitrophota</taxon>
        <taxon>Candidatus Taenaricola</taxon>
    </lineage>
</organism>